<gene>
    <name evidence="5" type="ORF">BLNAU_790</name>
</gene>
<reference evidence="5 6" key="1">
    <citation type="journal article" date="2022" name="bioRxiv">
        <title>Genomics of Preaxostyla Flagellates Illuminates Evolutionary Transitions and the Path Towards Mitochondrial Loss.</title>
        <authorList>
            <person name="Novak L.V.F."/>
            <person name="Treitli S.C."/>
            <person name="Pyrih J."/>
            <person name="Halakuc P."/>
            <person name="Pipaliya S.V."/>
            <person name="Vacek V."/>
            <person name="Brzon O."/>
            <person name="Soukal P."/>
            <person name="Eme L."/>
            <person name="Dacks J.B."/>
            <person name="Karnkowska A."/>
            <person name="Elias M."/>
            <person name="Hampl V."/>
        </authorList>
    </citation>
    <scope>NUCLEOTIDE SEQUENCE [LARGE SCALE GENOMIC DNA]</scope>
    <source>
        <strain evidence="5">NAU3</strain>
        <tissue evidence="5">Gut</tissue>
    </source>
</reference>
<keyword evidence="1" id="KW-0343">GTPase activation</keyword>
<evidence type="ECO:0000313" key="6">
    <source>
        <dbReference type="Proteomes" id="UP001281761"/>
    </source>
</evidence>
<dbReference type="Gene3D" id="3.80.10.10">
    <property type="entry name" value="Ribonuclease Inhibitor"/>
    <property type="match status" value="1"/>
</dbReference>
<evidence type="ECO:0000313" key="5">
    <source>
        <dbReference type="EMBL" id="KAK2964259.1"/>
    </source>
</evidence>
<name>A0ABQ9YKH5_9EUKA</name>
<dbReference type="PANTHER" id="PTHR24113:SF12">
    <property type="entry name" value="RAN GTPASE-ACTIVATING PROTEIN 1"/>
    <property type="match status" value="1"/>
</dbReference>
<dbReference type="PANTHER" id="PTHR24113">
    <property type="entry name" value="RAN GTPASE-ACTIVATING PROTEIN 1"/>
    <property type="match status" value="1"/>
</dbReference>
<dbReference type="Proteomes" id="UP001281761">
    <property type="component" value="Unassembled WGS sequence"/>
</dbReference>
<dbReference type="InterPro" id="IPR001611">
    <property type="entry name" value="Leu-rich_rpt"/>
</dbReference>
<dbReference type="SUPFAM" id="SSF52047">
    <property type="entry name" value="RNI-like"/>
    <property type="match status" value="1"/>
</dbReference>
<dbReference type="InterPro" id="IPR032675">
    <property type="entry name" value="LRR_dom_sf"/>
</dbReference>
<proteinExistence type="predicted"/>
<protein>
    <submittedName>
        <fullName evidence="5">Uncharacterized protein</fullName>
    </submittedName>
</protein>
<comment type="caution">
    <text evidence="5">The sequence shown here is derived from an EMBL/GenBank/DDBJ whole genome shotgun (WGS) entry which is preliminary data.</text>
</comment>
<feature type="compositionally biased region" description="Basic and acidic residues" evidence="4">
    <location>
        <begin position="221"/>
        <end position="230"/>
    </location>
</feature>
<accession>A0ABQ9YKH5</accession>
<feature type="region of interest" description="Disordered" evidence="4">
    <location>
        <begin position="219"/>
        <end position="257"/>
    </location>
</feature>
<dbReference type="InterPro" id="IPR027038">
    <property type="entry name" value="RanGap"/>
</dbReference>
<keyword evidence="6" id="KW-1185">Reference proteome</keyword>
<sequence length="257" mass="28240">MEDEGLSEILAFIGTTPDLYSLEICDLLPLSSFSRLSTFFLSKSESRLSNLVLDHSPVTDEGIQALIPGLVRFPHLKHLSLNYCSLTIKGTAPLLLSLFSATSLCCLEELQLQGNEIGSGLLELLGSILASTTTLRSINLSDTNLGQDPVAHAAFVSGLRANRSLTRINLELNDIGDAAAEQLCSIIESERRDIFSLRLIERINPSIFQRVVQAEQTNRIESLRNEKPDSSSEEDEIPEGVAPHSTAKPHYSRLPRK</sequence>
<evidence type="ECO:0000256" key="2">
    <source>
        <dbReference type="ARBA" id="ARBA00022614"/>
    </source>
</evidence>
<organism evidence="5 6">
    <name type="scientific">Blattamonas nauphoetae</name>
    <dbReference type="NCBI Taxonomy" id="2049346"/>
    <lineage>
        <taxon>Eukaryota</taxon>
        <taxon>Metamonada</taxon>
        <taxon>Preaxostyla</taxon>
        <taxon>Oxymonadida</taxon>
        <taxon>Blattamonas</taxon>
    </lineage>
</organism>
<evidence type="ECO:0000256" key="3">
    <source>
        <dbReference type="ARBA" id="ARBA00022737"/>
    </source>
</evidence>
<dbReference type="Pfam" id="PF13516">
    <property type="entry name" value="LRR_6"/>
    <property type="match status" value="2"/>
</dbReference>
<evidence type="ECO:0000256" key="4">
    <source>
        <dbReference type="SAM" id="MobiDB-lite"/>
    </source>
</evidence>
<keyword evidence="3" id="KW-0677">Repeat</keyword>
<evidence type="ECO:0000256" key="1">
    <source>
        <dbReference type="ARBA" id="ARBA00022468"/>
    </source>
</evidence>
<keyword evidence="2" id="KW-0433">Leucine-rich repeat</keyword>
<dbReference type="SMART" id="SM00368">
    <property type="entry name" value="LRR_RI"/>
    <property type="match status" value="5"/>
</dbReference>
<dbReference type="EMBL" id="JARBJD010000003">
    <property type="protein sequence ID" value="KAK2964259.1"/>
    <property type="molecule type" value="Genomic_DNA"/>
</dbReference>